<evidence type="ECO:0000256" key="1">
    <source>
        <dbReference type="SAM" id="MobiDB-lite"/>
    </source>
</evidence>
<sequence length="115" mass="13213">MKSIYLKYVLSFIVVGVGAMFICGLLYNDYLEQQPATPEQLTEILQETPCAAEAFQETLNYQSESLTIGKANKIASECRKRNEMAEARRVRENERNKIREKQLQALNDAHSVKER</sequence>
<evidence type="ECO:0000313" key="4">
    <source>
        <dbReference type="Proteomes" id="UP000524010"/>
    </source>
</evidence>
<evidence type="ECO:0000256" key="2">
    <source>
        <dbReference type="SAM" id="Phobius"/>
    </source>
</evidence>
<organism evidence="3 4">
    <name type="scientific">Escherichia coli</name>
    <dbReference type="NCBI Taxonomy" id="562"/>
    <lineage>
        <taxon>Bacteria</taxon>
        <taxon>Pseudomonadati</taxon>
        <taxon>Pseudomonadota</taxon>
        <taxon>Gammaproteobacteria</taxon>
        <taxon>Enterobacterales</taxon>
        <taxon>Enterobacteriaceae</taxon>
        <taxon>Escherichia</taxon>
    </lineage>
</organism>
<keyword evidence="2" id="KW-0472">Membrane</keyword>
<comment type="caution">
    <text evidence="3">The sequence shown here is derived from an EMBL/GenBank/DDBJ whole genome shotgun (WGS) entry which is preliminary data.</text>
</comment>
<keyword evidence="2" id="KW-0812">Transmembrane</keyword>
<evidence type="ECO:0008006" key="5">
    <source>
        <dbReference type="Google" id="ProtNLM"/>
    </source>
</evidence>
<feature type="compositionally biased region" description="Basic and acidic residues" evidence="1">
    <location>
        <begin position="84"/>
        <end position="102"/>
    </location>
</feature>
<proteinExistence type="predicted"/>
<keyword evidence="2" id="KW-1133">Transmembrane helix</keyword>
<dbReference type="RefSeq" id="WP_032210966.1">
    <property type="nucleotide sequence ID" value="NZ_JAKGSO010000031.1"/>
</dbReference>
<reference evidence="3 4" key="1">
    <citation type="submission" date="2020-02" db="EMBL/GenBank/DDBJ databases">
        <authorList>
            <consortium name="PulseNet: The National Subtyping Network for Foodborne Disease Surveillance"/>
            <person name="Tarr C.L."/>
            <person name="Trees E."/>
            <person name="Katz L.S."/>
            <person name="Carleton-Romer H.A."/>
            <person name="Stroika S."/>
            <person name="Kucerova Z."/>
            <person name="Roache K.F."/>
            <person name="Sabol A.L."/>
            <person name="Besser J."/>
            <person name="Gerner-Smidt P."/>
        </authorList>
    </citation>
    <scope>NUCLEOTIDE SEQUENCE [LARGE SCALE GENOMIC DNA]</scope>
    <source>
        <strain evidence="3 4">PNUSAE005278</strain>
    </source>
</reference>
<feature type="transmembrane region" description="Helical" evidence="2">
    <location>
        <begin position="6"/>
        <end position="27"/>
    </location>
</feature>
<gene>
    <name evidence="3" type="ORF">BTB68_004176</name>
</gene>
<dbReference type="AlphaFoldDB" id="A0A8S7NSU4"/>
<name>A0A8S7NSU4_ECOLX</name>
<protein>
    <recommendedName>
        <fullName evidence="5">YfiC protein</fullName>
    </recommendedName>
</protein>
<dbReference type="EMBL" id="AASRHK010000059">
    <property type="protein sequence ID" value="EFF8956137.1"/>
    <property type="molecule type" value="Genomic_DNA"/>
</dbReference>
<accession>A0A8S7NSU4</accession>
<dbReference type="Proteomes" id="UP000524010">
    <property type="component" value="Unassembled WGS sequence"/>
</dbReference>
<feature type="region of interest" description="Disordered" evidence="1">
    <location>
        <begin position="84"/>
        <end position="115"/>
    </location>
</feature>
<evidence type="ECO:0000313" key="3">
    <source>
        <dbReference type="EMBL" id="EFF8956137.1"/>
    </source>
</evidence>